<accession>A0A6G6Y0I1</accession>
<gene>
    <name evidence="1" type="ORF">BAAR0010003c01_00022</name>
</gene>
<name>A0A6G6Y0I1_9CAUD</name>
<reference evidence="1 2" key="1">
    <citation type="submission" date="2020-01" db="EMBL/GenBank/DDBJ databases">
        <title>Honey bees harbor a diverse gut virome engaging in nested strain-level interactions with the microbiota.</title>
        <authorList>
            <person name="Bonilla-Rosso G."/>
            <person name="Steiner T."/>
            <person name="Wichmann F."/>
            <person name="Bexkens E."/>
            <person name="Engel P."/>
        </authorList>
    </citation>
    <scope>NUCLEOTIDE SEQUENCE [LARGE SCALE GENOMIC DNA]</scope>
</reference>
<keyword evidence="2" id="KW-1185">Reference proteome</keyword>
<dbReference type="EMBL" id="MT006240">
    <property type="protein sequence ID" value="QIG78317.1"/>
    <property type="molecule type" value="Genomic_DNA"/>
</dbReference>
<proteinExistence type="predicted"/>
<protein>
    <submittedName>
        <fullName evidence="1">Uncharacterized protein</fullName>
    </submittedName>
</protein>
<sequence>MDVLVTTFGEPENKQAEEQAYADVVNVLFEVVPGPGFEQTVLQSNKCVTGKVWNDECNKAVFFVRVVGTPYYVYFTGSKHMSVKDVDILYVKAAMNHGTVMVTTNRRVLEKFIRYHFA</sequence>
<evidence type="ECO:0000313" key="1">
    <source>
        <dbReference type="EMBL" id="QIG78317.1"/>
    </source>
</evidence>
<dbReference type="Proteomes" id="UP000500911">
    <property type="component" value="Segment"/>
</dbReference>
<evidence type="ECO:0000313" key="2">
    <source>
        <dbReference type="Proteomes" id="UP000500911"/>
    </source>
</evidence>
<organism evidence="1 2">
    <name type="scientific">Bifidobacterium phage BadAargau2</name>
    <dbReference type="NCBI Taxonomy" id="2713242"/>
    <lineage>
        <taxon>Viruses</taxon>
        <taxon>Duplodnaviria</taxon>
        <taxon>Heunggongvirae</taxon>
        <taxon>Uroviricota</taxon>
        <taxon>Caudoviricetes</taxon>
        <taxon>Badaztecvirus</taxon>
        <taxon>Badaztecvirus badaargau2</taxon>
    </lineage>
</organism>